<dbReference type="CDD" id="cd00071">
    <property type="entry name" value="GMPK"/>
    <property type="match status" value="1"/>
</dbReference>
<evidence type="ECO:0000256" key="4">
    <source>
        <dbReference type="ARBA" id="ARBA00012961"/>
    </source>
</evidence>
<accession>A0A160VGZ3</accession>
<evidence type="ECO:0000256" key="6">
    <source>
        <dbReference type="ARBA" id="ARBA00022490"/>
    </source>
</evidence>
<dbReference type="EC" id="2.7.4.8" evidence="4"/>
<dbReference type="GO" id="GO:0004385">
    <property type="term" value="F:GMP kinase activity"/>
    <property type="evidence" value="ECO:0007669"/>
    <property type="project" value="UniProtKB-EC"/>
</dbReference>
<evidence type="ECO:0000256" key="10">
    <source>
        <dbReference type="ARBA" id="ARBA00022840"/>
    </source>
</evidence>
<evidence type="ECO:0000313" key="14">
    <source>
        <dbReference type="EMBL" id="CUV09319.1"/>
    </source>
</evidence>
<dbReference type="PANTHER" id="PTHR23117">
    <property type="entry name" value="GUANYLATE KINASE-RELATED"/>
    <property type="match status" value="1"/>
</dbReference>
<dbReference type="PANTHER" id="PTHR23117:SF13">
    <property type="entry name" value="GUANYLATE KINASE"/>
    <property type="match status" value="1"/>
</dbReference>
<dbReference type="SUPFAM" id="SSF52540">
    <property type="entry name" value="P-loop containing nucleoside triphosphate hydrolases"/>
    <property type="match status" value="1"/>
</dbReference>
<evidence type="ECO:0000256" key="9">
    <source>
        <dbReference type="ARBA" id="ARBA00022777"/>
    </source>
</evidence>
<keyword evidence="7 14" id="KW-0808">Transferase</keyword>
<dbReference type="InterPro" id="IPR008145">
    <property type="entry name" value="GK/Ca_channel_bsu"/>
</dbReference>
<keyword evidence="6" id="KW-0963">Cytoplasm</keyword>
<dbReference type="InterPro" id="IPR008144">
    <property type="entry name" value="Guanylate_kin-like_dom"/>
</dbReference>
<dbReference type="Pfam" id="PF00625">
    <property type="entry name" value="Guanylate_kin"/>
    <property type="match status" value="1"/>
</dbReference>
<dbReference type="NCBIfam" id="TIGR03263">
    <property type="entry name" value="guanyl_kin"/>
    <property type="match status" value="1"/>
</dbReference>
<evidence type="ECO:0000259" key="13">
    <source>
        <dbReference type="PROSITE" id="PS50052"/>
    </source>
</evidence>
<evidence type="ECO:0000256" key="5">
    <source>
        <dbReference type="ARBA" id="ARBA00016296"/>
    </source>
</evidence>
<comment type="subcellular location">
    <subcellularLocation>
        <location evidence="2">Cytoplasm</location>
    </subcellularLocation>
</comment>
<keyword evidence="8" id="KW-0547">Nucleotide-binding</keyword>
<dbReference type="Gene3D" id="3.30.63.10">
    <property type="entry name" value="Guanylate Kinase phosphate binding domain"/>
    <property type="match status" value="1"/>
</dbReference>
<evidence type="ECO:0000256" key="3">
    <source>
        <dbReference type="ARBA" id="ARBA00005790"/>
    </source>
</evidence>
<dbReference type="InterPro" id="IPR020590">
    <property type="entry name" value="Guanylate_kinase_CS"/>
</dbReference>
<protein>
    <recommendedName>
        <fullName evidence="5">Guanylate kinase</fullName>
        <ecNumber evidence="4">2.7.4.8</ecNumber>
    </recommendedName>
    <alternativeName>
        <fullName evidence="11">GMP kinase</fullName>
    </alternativeName>
</protein>
<evidence type="ECO:0000256" key="2">
    <source>
        <dbReference type="ARBA" id="ARBA00004496"/>
    </source>
</evidence>
<proteinExistence type="inferred from homology"/>
<dbReference type="FunFam" id="3.30.63.10:FF:000005">
    <property type="entry name" value="Guanylate kinase"/>
    <property type="match status" value="1"/>
</dbReference>
<dbReference type="PROSITE" id="PS50052">
    <property type="entry name" value="GUANYLATE_KINASE_2"/>
    <property type="match status" value="1"/>
</dbReference>
<dbReference type="PROSITE" id="PS00856">
    <property type="entry name" value="GUANYLATE_KINASE_1"/>
    <property type="match status" value="1"/>
</dbReference>
<comment type="catalytic activity">
    <reaction evidence="12">
        <text>GMP + ATP = GDP + ADP</text>
        <dbReference type="Rhea" id="RHEA:20780"/>
        <dbReference type="ChEBI" id="CHEBI:30616"/>
        <dbReference type="ChEBI" id="CHEBI:58115"/>
        <dbReference type="ChEBI" id="CHEBI:58189"/>
        <dbReference type="ChEBI" id="CHEBI:456216"/>
        <dbReference type="EC" id="2.7.4.8"/>
    </reaction>
</comment>
<keyword evidence="10" id="KW-0067">ATP-binding</keyword>
<dbReference type="HAMAP" id="MF_00328">
    <property type="entry name" value="Guanylate_kinase"/>
    <property type="match status" value="1"/>
</dbReference>
<dbReference type="GO" id="GO:0005524">
    <property type="term" value="F:ATP binding"/>
    <property type="evidence" value="ECO:0007669"/>
    <property type="project" value="UniProtKB-KW"/>
</dbReference>
<evidence type="ECO:0000256" key="11">
    <source>
        <dbReference type="ARBA" id="ARBA00030128"/>
    </source>
</evidence>
<name>A0A160VGZ3_9ZZZZ</name>
<dbReference type="InterPro" id="IPR017665">
    <property type="entry name" value="Guanylate_kinase"/>
</dbReference>
<reference evidence="14" key="1">
    <citation type="submission" date="2015-10" db="EMBL/GenBank/DDBJ databases">
        <authorList>
            <person name="Gilbert D.G."/>
        </authorList>
    </citation>
    <scope>NUCLEOTIDE SEQUENCE</scope>
</reference>
<comment type="similarity">
    <text evidence="3">Belongs to the guanylate kinase family.</text>
</comment>
<dbReference type="AlphaFoldDB" id="A0A160VGZ3"/>
<keyword evidence="9 14" id="KW-0418">Kinase</keyword>
<comment type="function">
    <text evidence="1">Essential for recycling GMP and indirectly, cGMP.</text>
</comment>
<dbReference type="InterPro" id="IPR027417">
    <property type="entry name" value="P-loop_NTPase"/>
</dbReference>
<dbReference type="GO" id="GO:0005829">
    <property type="term" value="C:cytosol"/>
    <property type="evidence" value="ECO:0007669"/>
    <property type="project" value="TreeGrafter"/>
</dbReference>
<evidence type="ECO:0000256" key="12">
    <source>
        <dbReference type="ARBA" id="ARBA00048594"/>
    </source>
</evidence>
<sequence>MKNIIVISAPSGAGKTTICSELQRRKPHIKFSVSCTTRPKREHEVDGVNYHFLSDQEFTEKVQNNEFVEYENVHGYYYGTLRKTLEDALAQQEMVLFDVDVNGAMTIKSNYSDNTCTIFILPPSLDDLKKRLIQRGSETEERIDKRLERTAQEMEYKDKFDACIINDDLAIAAEELNELITKQNEGVVYGS</sequence>
<gene>
    <name evidence="14" type="ORF">MGWOODY_Mmi271</name>
</gene>
<evidence type="ECO:0000256" key="7">
    <source>
        <dbReference type="ARBA" id="ARBA00022679"/>
    </source>
</evidence>
<organism evidence="14">
    <name type="scientific">hydrothermal vent metagenome</name>
    <dbReference type="NCBI Taxonomy" id="652676"/>
    <lineage>
        <taxon>unclassified sequences</taxon>
        <taxon>metagenomes</taxon>
        <taxon>ecological metagenomes</taxon>
    </lineage>
</organism>
<evidence type="ECO:0000256" key="8">
    <source>
        <dbReference type="ARBA" id="ARBA00022741"/>
    </source>
</evidence>
<evidence type="ECO:0000256" key="1">
    <source>
        <dbReference type="ARBA" id="ARBA00003531"/>
    </source>
</evidence>
<dbReference type="EMBL" id="FAXC01000217">
    <property type="protein sequence ID" value="CUV09319.1"/>
    <property type="molecule type" value="Genomic_DNA"/>
</dbReference>
<dbReference type="Gene3D" id="3.40.50.300">
    <property type="entry name" value="P-loop containing nucleotide triphosphate hydrolases"/>
    <property type="match status" value="1"/>
</dbReference>
<dbReference type="SMART" id="SM00072">
    <property type="entry name" value="GuKc"/>
    <property type="match status" value="1"/>
</dbReference>
<feature type="domain" description="Guanylate kinase-like" evidence="13">
    <location>
        <begin position="2"/>
        <end position="181"/>
    </location>
</feature>